<organism evidence="3 4">
    <name type="scientific">Hyphobacterium marinum</name>
    <dbReference type="NCBI Taxonomy" id="3116574"/>
    <lineage>
        <taxon>Bacteria</taxon>
        <taxon>Pseudomonadati</taxon>
        <taxon>Pseudomonadota</taxon>
        <taxon>Alphaproteobacteria</taxon>
        <taxon>Maricaulales</taxon>
        <taxon>Maricaulaceae</taxon>
        <taxon>Hyphobacterium</taxon>
    </lineage>
</organism>
<protein>
    <submittedName>
        <fullName evidence="3">ParA family protein</fullName>
    </submittedName>
</protein>
<feature type="region of interest" description="Disordered" evidence="1">
    <location>
        <begin position="255"/>
        <end position="327"/>
    </location>
</feature>
<sequence length="327" mass="34803">MADQSAVLVFASQKGGSGKTTLSGHIAVEAERAGDGPVALIDTDPQGSLAKWWNERSAARPAFARVAISQLGPGIEHLQRNGFRLIVIDTPPAVTESIRQVVAHADLVVAPTRPSPHDLRAVGPTVDIADAYRKALLFVVNSATARARITGETAVALSQHGVVAPVTIHHRVDFAAAMIDGRTASEVRPESRSAQEISTLWTYMKGQLARIKGPQSGWQPVRDLTTSLLSPALAEDQFDDDAGEDDLDPALLVDSVLPDQSPTGSGGALPPIEIPSPFQSGARPAFTPRQPANGNWDGIDRRKSDTGPPPGMPERRRVFGRRTASTH</sequence>
<dbReference type="Gene3D" id="3.40.50.300">
    <property type="entry name" value="P-loop containing nucleotide triphosphate hydrolases"/>
    <property type="match status" value="1"/>
</dbReference>
<keyword evidence="4" id="KW-1185">Reference proteome</keyword>
<dbReference type="PANTHER" id="PTHR13696">
    <property type="entry name" value="P-LOOP CONTAINING NUCLEOSIDE TRIPHOSPHATE HYDROLASE"/>
    <property type="match status" value="1"/>
</dbReference>
<feature type="domain" description="CobQ/CobB/MinD/ParA nucleotide binding" evidence="2">
    <location>
        <begin position="9"/>
        <end position="87"/>
    </location>
</feature>
<dbReference type="SUPFAM" id="SSF52540">
    <property type="entry name" value="P-loop containing nucleoside triphosphate hydrolases"/>
    <property type="match status" value="1"/>
</dbReference>
<proteinExistence type="predicted"/>
<evidence type="ECO:0000313" key="4">
    <source>
        <dbReference type="Proteomes" id="UP001310692"/>
    </source>
</evidence>
<gene>
    <name evidence="3" type="ORF">V0U35_07910</name>
</gene>
<reference evidence="3 4" key="1">
    <citation type="submission" date="2024-01" db="EMBL/GenBank/DDBJ databases">
        <title>Hyphobacterium bacterium isolated from marine sediment.</title>
        <authorList>
            <person name="Zhao S."/>
        </authorList>
    </citation>
    <scope>NUCLEOTIDE SEQUENCE [LARGE SCALE GENOMIC DNA]</scope>
    <source>
        <strain evidence="3 4">Y60-23</strain>
    </source>
</reference>
<name>A0ABU7LYI5_9PROT</name>
<dbReference type="Proteomes" id="UP001310692">
    <property type="component" value="Unassembled WGS sequence"/>
</dbReference>
<dbReference type="Pfam" id="PF01656">
    <property type="entry name" value="CbiA"/>
    <property type="match status" value="1"/>
</dbReference>
<evidence type="ECO:0000256" key="1">
    <source>
        <dbReference type="SAM" id="MobiDB-lite"/>
    </source>
</evidence>
<dbReference type="CDD" id="cd02042">
    <property type="entry name" value="ParAB_family"/>
    <property type="match status" value="1"/>
</dbReference>
<dbReference type="InterPro" id="IPR050678">
    <property type="entry name" value="DNA_Partitioning_ATPase"/>
</dbReference>
<evidence type="ECO:0000313" key="3">
    <source>
        <dbReference type="EMBL" id="MEE2566604.1"/>
    </source>
</evidence>
<dbReference type="InterPro" id="IPR002586">
    <property type="entry name" value="CobQ/CobB/MinD/ParA_Nub-bd_dom"/>
</dbReference>
<dbReference type="InterPro" id="IPR027417">
    <property type="entry name" value="P-loop_NTPase"/>
</dbReference>
<comment type="caution">
    <text evidence="3">The sequence shown here is derived from an EMBL/GenBank/DDBJ whole genome shotgun (WGS) entry which is preliminary data.</text>
</comment>
<accession>A0ABU7LYI5</accession>
<dbReference type="PANTHER" id="PTHR13696:SF96">
    <property type="entry name" value="COBQ_COBB_MIND_PARA NUCLEOTIDE BINDING DOMAIN-CONTAINING PROTEIN"/>
    <property type="match status" value="1"/>
</dbReference>
<dbReference type="EMBL" id="JAZDRO010000003">
    <property type="protein sequence ID" value="MEE2566604.1"/>
    <property type="molecule type" value="Genomic_DNA"/>
</dbReference>
<evidence type="ECO:0000259" key="2">
    <source>
        <dbReference type="Pfam" id="PF01656"/>
    </source>
</evidence>